<feature type="domain" description="MATH" evidence="2">
    <location>
        <begin position="1"/>
        <end position="25"/>
    </location>
</feature>
<dbReference type="Gramene" id="PRQ55929">
    <property type="protein sequence ID" value="PRQ55929"/>
    <property type="gene ID" value="RchiOBHm_Chr1g0330031"/>
</dbReference>
<dbReference type="PROSITE" id="PS50144">
    <property type="entry name" value="MATH"/>
    <property type="match status" value="1"/>
</dbReference>
<dbReference type="AlphaFoldDB" id="A0A2P6SBA3"/>
<sequence>MPLSELYECSAGYLLNDICIVEAQVDVPLMIEDQGSNVSVTTKSSRKENERLEQNVNPMQAPDSSPATKAAYIELIPPLQDAPGSGNSAKSSTVPSAVQEVAEVPTNPTGKLIDFMGFGKIESAFVPLLEKVCSVHPSLIECQRRRGRSITQCAFQTLGEFLHFLKTTKIKDMTQETYEHLQTLWEDLEIFKFDLAWLEPHVQSALAMKKLLEKARKVKRMREDVEGLVNEQKRRTLALTVTEMDLEAAKKELSKEEEGFTEIDMETELGYGMP</sequence>
<dbReference type="InterPro" id="IPR002083">
    <property type="entry name" value="MATH/TRAF_dom"/>
</dbReference>
<dbReference type="Proteomes" id="UP000238479">
    <property type="component" value="Chromosome 1"/>
</dbReference>
<keyword evidence="4" id="KW-1185">Reference proteome</keyword>
<accession>A0A2P6SBA3</accession>
<dbReference type="PANTHER" id="PTHR46236">
    <property type="entry name" value="TRAF-LIKE SUPERFAMILY PROTEIN"/>
    <property type="match status" value="1"/>
</dbReference>
<evidence type="ECO:0000313" key="3">
    <source>
        <dbReference type="EMBL" id="PRQ55929.1"/>
    </source>
</evidence>
<evidence type="ECO:0000259" key="2">
    <source>
        <dbReference type="PROSITE" id="PS50144"/>
    </source>
</evidence>
<dbReference type="STRING" id="74649.A0A2P6SBA3"/>
<feature type="region of interest" description="Disordered" evidence="1">
    <location>
        <begin position="41"/>
        <end position="67"/>
    </location>
</feature>
<reference evidence="3 4" key="1">
    <citation type="journal article" date="2018" name="Nat. Genet.">
        <title>The Rosa genome provides new insights in the design of modern roses.</title>
        <authorList>
            <person name="Bendahmane M."/>
        </authorList>
    </citation>
    <scope>NUCLEOTIDE SEQUENCE [LARGE SCALE GENOMIC DNA]</scope>
    <source>
        <strain evidence="4">cv. Old Blush</strain>
    </source>
</reference>
<dbReference type="EMBL" id="PDCK01000039">
    <property type="protein sequence ID" value="PRQ55929.1"/>
    <property type="molecule type" value="Genomic_DNA"/>
</dbReference>
<feature type="compositionally biased region" description="Polar residues" evidence="1">
    <location>
        <begin position="54"/>
        <end position="67"/>
    </location>
</feature>
<proteinExistence type="predicted"/>
<evidence type="ECO:0000313" key="4">
    <source>
        <dbReference type="Proteomes" id="UP000238479"/>
    </source>
</evidence>
<evidence type="ECO:0000256" key="1">
    <source>
        <dbReference type="SAM" id="MobiDB-lite"/>
    </source>
</evidence>
<protein>
    <submittedName>
        <fullName evidence="3">Putative MATH/TRAF domain-containing protein</fullName>
    </submittedName>
</protein>
<organism evidence="3 4">
    <name type="scientific">Rosa chinensis</name>
    <name type="common">China rose</name>
    <dbReference type="NCBI Taxonomy" id="74649"/>
    <lineage>
        <taxon>Eukaryota</taxon>
        <taxon>Viridiplantae</taxon>
        <taxon>Streptophyta</taxon>
        <taxon>Embryophyta</taxon>
        <taxon>Tracheophyta</taxon>
        <taxon>Spermatophyta</taxon>
        <taxon>Magnoliopsida</taxon>
        <taxon>eudicotyledons</taxon>
        <taxon>Gunneridae</taxon>
        <taxon>Pentapetalae</taxon>
        <taxon>rosids</taxon>
        <taxon>fabids</taxon>
        <taxon>Rosales</taxon>
        <taxon>Rosaceae</taxon>
        <taxon>Rosoideae</taxon>
        <taxon>Rosoideae incertae sedis</taxon>
        <taxon>Rosa</taxon>
    </lineage>
</organism>
<name>A0A2P6SBA3_ROSCH</name>
<comment type="caution">
    <text evidence="3">The sequence shown here is derived from an EMBL/GenBank/DDBJ whole genome shotgun (WGS) entry which is preliminary data.</text>
</comment>
<gene>
    <name evidence="3" type="ORF">RchiOBHm_Chr1g0330031</name>
</gene>
<dbReference type="InterPro" id="IPR050804">
    <property type="entry name" value="MCC"/>
</dbReference>
<dbReference type="PANTHER" id="PTHR46236:SF35">
    <property type="entry name" value="MATH DOMAIN-CONTAINING PROTEIN"/>
    <property type="match status" value="1"/>
</dbReference>